<feature type="region of interest" description="Disordered" evidence="2">
    <location>
        <begin position="18"/>
        <end position="53"/>
    </location>
</feature>
<dbReference type="Gene3D" id="3.10.50.40">
    <property type="match status" value="1"/>
</dbReference>
<dbReference type="PROSITE" id="PS01096">
    <property type="entry name" value="PPIC_PPIASE_1"/>
    <property type="match status" value="1"/>
</dbReference>
<keyword evidence="1" id="KW-0413">Isomerase</keyword>
<dbReference type="SUPFAM" id="SSF54534">
    <property type="entry name" value="FKBP-like"/>
    <property type="match status" value="1"/>
</dbReference>
<dbReference type="EMBL" id="BAABRV010000001">
    <property type="protein sequence ID" value="GAA5531866.1"/>
    <property type="molecule type" value="Genomic_DNA"/>
</dbReference>
<dbReference type="Pfam" id="PF13616">
    <property type="entry name" value="Rotamase_3"/>
    <property type="match status" value="1"/>
</dbReference>
<dbReference type="SUPFAM" id="SSF109998">
    <property type="entry name" value="Triger factor/SurA peptide-binding domain-like"/>
    <property type="match status" value="1"/>
</dbReference>
<evidence type="ECO:0000256" key="3">
    <source>
        <dbReference type="SAM" id="SignalP"/>
    </source>
</evidence>
<dbReference type="InterPro" id="IPR027304">
    <property type="entry name" value="Trigger_fact/SurA_dom_sf"/>
</dbReference>
<evidence type="ECO:0000256" key="2">
    <source>
        <dbReference type="SAM" id="MobiDB-lite"/>
    </source>
</evidence>
<dbReference type="InterPro" id="IPR050245">
    <property type="entry name" value="PrsA_foldase"/>
</dbReference>
<dbReference type="PROSITE" id="PS50198">
    <property type="entry name" value="PPIC_PPIASE_2"/>
    <property type="match status" value="1"/>
</dbReference>
<evidence type="ECO:0000313" key="6">
    <source>
        <dbReference type="Proteomes" id="UP001404956"/>
    </source>
</evidence>
<keyword evidence="1" id="KW-0697">Rotamase</keyword>
<dbReference type="RefSeq" id="WP_345450443.1">
    <property type="nucleotide sequence ID" value="NZ_BAABRV010000001.1"/>
</dbReference>
<feature type="chain" id="PRO_5046417057" evidence="3">
    <location>
        <begin position="19"/>
        <end position="349"/>
    </location>
</feature>
<feature type="signal peptide" evidence="3">
    <location>
        <begin position="1"/>
        <end position="18"/>
    </location>
</feature>
<evidence type="ECO:0000259" key="4">
    <source>
        <dbReference type="PROSITE" id="PS50198"/>
    </source>
</evidence>
<keyword evidence="6" id="KW-1185">Reference proteome</keyword>
<comment type="caution">
    <text evidence="5">The sequence shown here is derived from an EMBL/GenBank/DDBJ whole genome shotgun (WGS) entry which is preliminary data.</text>
</comment>
<reference evidence="5 6" key="1">
    <citation type="submission" date="2024-02" db="EMBL/GenBank/DDBJ databases">
        <title>Deinococcus aluminii NBRC 112889.</title>
        <authorList>
            <person name="Ichikawa N."/>
            <person name="Katano-Makiyama Y."/>
            <person name="Hidaka K."/>
        </authorList>
    </citation>
    <scope>NUCLEOTIDE SEQUENCE [LARGE SCALE GENOMIC DNA]</scope>
    <source>
        <strain evidence="5 6">NBRC 112889</strain>
    </source>
</reference>
<protein>
    <submittedName>
        <fullName evidence="5">Foldase protein PrsA 2</fullName>
    </submittedName>
</protein>
<organism evidence="5 6">
    <name type="scientific">Deinococcus aluminii</name>
    <dbReference type="NCBI Taxonomy" id="1656885"/>
    <lineage>
        <taxon>Bacteria</taxon>
        <taxon>Thermotogati</taxon>
        <taxon>Deinococcota</taxon>
        <taxon>Deinococci</taxon>
        <taxon>Deinococcales</taxon>
        <taxon>Deinococcaceae</taxon>
        <taxon>Deinococcus</taxon>
    </lineage>
</organism>
<feature type="compositionally biased region" description="Low complexity" evidence="2">
    <location>
        <begin position="32"/>
        <end position="53"/>
    </location>
</feature>
<dbReference type="PANTHER" id="PTHR47245:SF2">
    <property type="entry name" value="PEPTIDYL-PROLYL CIS-TRANS ISOMERASE HP_0175-RELATED"/>
    <property type="match status" value="1"/>
</dbReference>
<sequence>MKQSLLTLALLLGGTALAQTAPTTPPTPAPTTPAQTPAPTTPAPTAAPAATPAPAAANAQTVVAQVGNETYTLADFDRAFRIAVARVLNAQGVPYTPDMLAEFVEARPDYLTQFARDRAVYQLARRNTQVTPAQIDAQVAEARKGFATDAEFAQALQATGYENEAELRADLERQAVVQAYLDSIKSRLTFGDAVVASFYNLNRAAFNRPAEACVKHILVKTQAEGQAVLRDLQGGADFAQLAKTKSQDPGSAAEGGDLGCVSSGETVAAFDKVAFSAPLNQPQLVQTEYGWHVLVVTKRTPAGLASLAEVAPLIREQLARDAAQKYLDAQIARLNIQTNKAAVTPPASK</sequence>
<proteinExistence type="predicted"/>
<dbReference type="Pfam" id="PF13624">
    <property type="entry name" value="SurA_N_3"/>
    <property type="match status" value="1"/>
</dbReference>
<evidence type="ECO:0000256" key="1">
    <source>
        <dbReference type="PROSITE-ProRule" id="PRU00278"/>
    </source>
</evidence>
<gene>
    <name evidence="5" type="primary">prsA2</name>
    <name evidence="5" type="ORF">Dalu01_00241</name>
</gene>
<feature type="domain" description="PpiC" evidence="4">
    <location>
        <begin position="209"/>
        <end position="298"/>
    </location>
</feature>
<dbReference type="InterPro" id="IPR046357">
    <property type="entry name" value="PPIase_dom_sf"/>
</dbReference>
<dbReference type="InterPro" id="IPR000297">
    <property type="entry name" value="PPIase_PpiC"/>
</dbReference>
<name>A0ABP9XBJ6_9DEIO</name>
<dbReference type="InterPro" id="IPR023058">
    <property type="entry name" value="PPIase_PpiC_CS"/>
</dbReference>
<keyword evidence="3" id="KW-0732">Signal</keyword>
<dbReference type="Gene3D" id="1.10.4030.10">
    <property type="entry name" value="Porin chaperone SurA, peptide-binding domain"/>
    <property type="match status" value="1"/>
</dbReference>
<accession>A0ABP9XBJ6</accession>
<dbReference type="PANTHER" id="PTHR47245">
    <property type="entry name" value="PEPTIDYLPROLYL ISOMERASE"/>
    <property type="match status" value="1"/>
</dbReference>
<dbReference type="Proteomes" id="UP001404956">
    <property type="component" value="Unassembled WGS sequence"/>
</dbReference>
<evidence type="ECO:0000313" key="5">
    <source>
        <dbReference type="EMBL" id="GAA5531866.1"/>
    </source>
</evidence>